<dbReference type="PANTHER" id="PTHR10434:SF11">
    <property type="entry name" value="1-ACYL-SN-GLYCEROL-3-PHOSPHATE ACYLTRANSFERASE"/>
    <property type="match status" value="1"/>
</dbReference>
<comment type="caution">
    <text evidence="5">The sequence shown here is derived from an EMBL/GenBank/DDBJ whole genome shotgun (WGS) entry which is preliminary data.</text>
</comment>
<evidence type="ECO:0000313" key="6">
    <source>
        <dbReference type="Proteomes" id="UP000282832"/>
    </source>
</evidence>
<comment type="pathway">
    <text evidence="1">Lipid metabolism.</text>
</comment>
<dbReference type="InterPro" id="IPR002123">
    <property type="entry name" value="Plipid/glycerol_acylTrfase"/>
</dbReference>
<sequence>MKSKLTKLFQFMDTLGIGERDPFGNPILFKRIVMGIMGAITYNRLRFYNKMEITGTEYLEDLPENNVLFLPNHQTYFMDVICLYHIFFSVKWGFRNTIKFPIYLLAPRSNLFYVAATETMKNDGILPKLFAQAGAILVNRSWRAAGQDVARGVDVGAIKKIKQGLQCGWVISFPQGTTKAFAPIRKGTSHLITSENPIVVPVRINGFRRAFDKKGLLLKKRNTTLQVEFREPIRFSKEASSEEILKKIADEIGIEYKIA</sequence>
<dbReference type="PANTHER" id="PTHR10434">
    <property type="entry name" value="1-ACYL-SN-GLYCEROL-3-PHOSPHATE ACYLTRANSFERASE"/>
    <property type="match status" value="1"/>
</dbReference>
<proteinExistence type="predicted"/>
<dbReference type="GO" id="GO:0006654">
    <property type="term" value="P:phosphatidic acid biosynthetic process"/>
    <property type="evidence" value="ECO:0007669"/>
    <property type="project" value="TreeGrafter"/>
</dbReference>
<reference evidence="5 6" key="1">
    <citation type="submission" date="2019-01" db="EMBL/GenBank/DDBJ databases">
        <authorList>
            <person name="Chen W.-M."/>
        </authorList>
    </citation>
    <scope>NUCLEOTIDE SEQUENCE [LARGE SCALE GENOMIC DNA]</scope>
    <source>
        <strain evidence="5 6">FSY-15</strain>
    </source>
</reference>
<evidence type="ECO:0000256" key="3">
    <source>
        <dbReference type="ARBA" id="ARBA00023315"/>
    </source>
</evidence>
<dbReference type="EMBL" id="SACY01000004">
    <property type="protein sequence ID" value="RVU24173.1"/>
    <property type="molecule type" value="Genomic_DNA"/>
</dbReference>
<dbReference type="SUPFAM" id="SSF69593">
    <property type="entry name" value="Glycerol-3-phosphate (1)-acyltransferase"/>
    <property type="match status" value="1"/>
</dbReference>
<protein>
    <submittedName>
        <fullName evidence="5">1-acyl-sn-glycerol-3-phosphate acyltransferase</fullName>
    </submittedName>
</protein>
<keyword evidence="3 5" id="KW-0012">Acyltransferase</keyword>
<dbReference type="SMART" id="SM00563">
    <property type="entry name" value="PlsC"/>
    <property type="match status" value="1"/>
</dbReference>
<keyword evidence="6" id="KW-1185">Reference proteome</keyword>
<organism evidence="5 6">
    <name type="scientific">Sandaracinomonas limnophila</name>
    <dbReference type="NCBI Taxonomy" id="1862386"/>
    <lineage>
        <taxon>Bacteria</taxon>
        <taxon>Pseudomonadati</taxon>
        <taxon>Bacteroidota</taxon>
        <taxon>Cytophagia</taxon>
        <taxon>Cytophagales</taxon>
        <taxon>Flectobacillaceae</taxon>
        <taxon>Sandaracinomonas</taxon>
    </lineage>
</organism>
<evidence type="ECO:0000313" key="5">
    <source>
        <dbReference type="EMBL" id="RVU24173.1"/>
    </source>
</evidence>
<evidence type="ECO:0000256" key="2">
    <source>
        <dbReference type="ARBA" id="ARBA00022679"/>
    </source>
</evidence>
<dbReference type="Proteomes" id="UP000282832">
    <property type="component" value="Unassembled WGS sequence"/>
</dbReference>
<keyword evidence="2 5" id="KW-0808">Transferase</keyword>
<dbReference type="Pfam" id="PF01553">
    <property type="entry name" value="Acyltransferase"/>
    <property type="match status" value="1"/>
</dbReference>
<dbReference type="OrthoDB" id="1450572at2"/>
<feature type="domain" description="Phospholipid/glycerol acyltransferase" evidence="4">
    <location>
        <begin position="67"/>
        <end position="207"/>
    </location>
</feature>
<gene>
    <name evidence="5" type="ORF">EOJ36_09625</name>
</gene>
<dbReference type="GO" id="GO:0003841">
    <property type="term" value="F:1-acylglycerol-3-phosphate O-acyltransferase activity"/>
    <property type="evidence" value="ECO:0007669"/>
    <property type="project" value="TreeGrafter"/>
</dbReference>
<evidence type="ECO:0000256" key="1">
    <source>
        <dbReference type="ARBA" id="ARBA00005189"/>
    </source>
</evidence>
<dbReference type="AlphaFoldDB" id="A0A437PPI3"/>
<accession>A0A437PPI3</accession>
<evidence type="ECO:0000259" key="4">
    <source>
        <dbReference type="SMART" id="SM00563"/>
    </source>
</evidence>
<name>A0A437PPI3_9BACT</name>
<dbReference type="CDD" id="cd07989">
    <property type="entry name" value="LPLAT_AGPAT-like"/>
    <property type="match status" value="1"/>
</dbReference>